<dbReference type="EMBL" id="UOFL01000041">
    <property type="protein sequence ID" value="VAW73112.1"/>
    <property type="molecule type" value="Genomic_DNA"/>
</dbReference>
<organism evidence="2">
    <name type="scientific">hydrothermal vent metagenome</name>
    <dbReference type="NCBI Taxonomy" id="652676"/>
    <lineage>
        <taxon>unclassified sequences</taxon>
        <taxon>metagenomes</taxon>
        <taxon>ecological metagenomes</taxon>
    </lineage>
</organism>
<dbReference type="AlphaFoldDB" id="A0A3B0YCT9"/>
<gene>
    <name evidence="2" type="ORF">MNBD_GAMMA12-519</name>
</gene>
<dbReference type="InterPro" id="IPR038162">
    <property type="entry name" value="SoxY_sf"/>
</dbReference>
<evidence type="ECO:0000259" key="1">
    <source>
        <dbReference type="Pfam" id="PF13501"/>
    </source>
</evidence>
<sequence>MKILTLKNNVLAKRLGLPVLVSVMFVGVLMSAAVTAANSTTRAVFKLTNLERTIATITGKVKVRVTDKIQIVVPPIAEIGSQVGIRVRAPELKNVESITILAENNANPMLASFNIAAGTDPFIKSRVKLRQSTNIIALVKAGGQYYTASKAVKITIGGCGGGGVAK</sequence>
<proteinExistence type="predicted"/>
<dbReference type="Gene3D" id="2.60.40.2470">
    <property type="entry name" value="SoxY domain"/>
    <property type="match status" value="1"/>
</dbReference>
<dbReference type="PIRSF" id="PIRSF010312">
    <property type="entry name" value="Sulphur_oxidation_SoxY"/>
    <property type="match status" value="1"/>
</dbReference>
<protein>
    <recommendedName>
        <fullName evidence="1">Ig-like SoxY domain-containing protein</fullName>
    </recommendedName>
</protein>
<dbReference type="Pfam" id="PF13501">
    <property type="entry name" value="SoxY"/>
    <property type="match status" value="1"/>
</dbReference>
<name>A0A3B0YCT9_9ZZZZ</name>
<evidence type="ECO:0000313" key="2">
    <source>
        <dbReference type="EMBL" id="VAW73112.1"/>
    </source>
</evidence>
<dbReference type="InterPro" id="IPR016568">
    <property type="entry name" value="Sulphur_oxidation_SoxY"/>
</dbReference>
<reference evidence="2" key="1">
    <citation type="submission" date="2018-06" db="EMBL/GenBank/DDBJ databases">
        <authorList>
            <person name="Zhirakovskaya E."/>
        </authorList>
    </citation>
    <scope>NUCLEOTIDE SEQUENCE</scope>
</reference>
<accession>A0A3B0YCT9</accession>
<feature type="domain" description="Ig-like SoxY" evidence="1">
    <location>
        <begin position="57"/>
        <end position="159"/>
    </location>
</feature>
<dbReference type="InterPro" id="IPR032711">
    <property type="entry name" value="SoxY"/>
</dbReference>